<evidence type="ECO:0000313" key="2">
    <source>
        <dbReference type="Proteomes" id="UP000504638"/>
    </source>
</evidence>
<organism evidence="1">
    <name type="scientific">Eremomyces bilateralis CBS 781.70</name>
    <dbReference type="NCBI Taxonomy" id="1392243"/>
    <lineage>
        <taxon>Eukaryota</taxon>
        <taxon>Fungi</taxon>
        <taxon>Dikarya</taxon>
        <taxon>Ascomycota</taxon>
        <taxon>Pezizomycotina</taxon>
        <taxon>Dothideomycetes</taxon>
        <taxon>Dothideomycetes incertae sedis</taxon>
        <taxon>Eremomycetales</taxon>
        <taxon>Eremomycetaceae</taxon>
        <taxon>Eremomyces</taxon>
    </lineage>
</organism>
<dbReference type="RefSeq" id="XP_033531683.1">
    <property type="nucleotide sequence ID" value="XM_033681454.1"/>
</dbReference>
<gene>
    <name evidence="1 3" type="ORF">P152DRAFT_475906</name>
</gene>
<evidence type="ECO:0000313" key="1">
    <source>
        <dbReference type="EMBL" id="KAF1810052.1"/>
    </source>
</evidence>
<reference evidence="3" key="2">
    <citation type="submission" date="2020-04" db="EMBL/GenBank/DDBJ databases">
        <authorList>
            <consortium name="NCBI Genome Project"/>
        </authorList>
    </citation>
    <scope>NUCLEOTIDE SEQUENCE</scope>
    <source>
        <strain evidence="3">CBS 781.70</strain>
    </source>
</reference>
<evidence type="ECO:0000313" key="3">
    <source>
        <dbReference type="RefSeq" id="XP_033531683.1"/>
    </source>
</evidence>
<reference evidence="3" key="3">
    <citation type="submission" date="2025-04" db="UniProtKB">
        <authorList>
            <consortium name="RefSeq"/>
        </authorList>
    </citation>
    <scope>IDENTIFICATION</scope>
    <source>
        <strain evidence="3">CBS 781.70</strain>
    </source>
</reference>
<proteinExistence type="predicted"/>
<name>A0A6G1FWH7_9PEZI</name>
<dbReference type="GeneID" id="54422024"/>
<sequence>MRKSKIGDTASVEHHIVDSLEAVQGLRFTMVERWPYDLEVYLNATIDEELESKGKVISMLNLLLCTRGKPSQYTYMINIDALKEVTFNTAFNGRLDTARGTSGPISLRTDLEGTLFAKVIFNCKTISHLLFERFHICMQSVREVQFSKCATLHKPNKQ</sequence>
<accession>A0A6G1FWH7</accession>
<dbReference type="Proteomes" id="UP000504638">
    <property type="component" value="Unplaced"/>
</dbReference>
<keyword evidence="2" id="KW-1185">Reference proteome</keyword>
<reference evidence="1 3" key="1">
    <citation type="submission" date="2020-01" db="EMBL/GenBank/DDBJ databases">
        <authorList>
            <consortium name="DOE Joint Genome Institute"/>
            <person name="Haridas S."/>
            <person name="Albert R."/>
            <person name="Binder M."/>
            <person name="Bloem J."/>
            <person name="Labutti K."/>
            <person name="Salamov A."/>
            <person name="Andreopoulos B."/>
            <person name="Baker S.E."/>
            <person name="Barry K."/>
            <person name="Bills G."/>
            <person name="Bluhm B.H."/>
            <person name="Cannon C."/>
            <person name="Castanera R."/>
            <person name="Culley D.E."/>
            <person name="Daum C."/>
            <person name="Ezra D."/>
            <person name="Gonzalez J.B."/>
            <person name="Henrissat B."/>
            <person name="Kuo A."/>
            <person name="Liang C."/>
            <person name="Lipzen A."/>
            <person name="Lutzoni F."/>
            <person name="Magnuson J."/>
            <person name="Mondo S."/>
            <person name="Nolan M."/>
            <person name="Ohm R."/>
            <person name="Pangilinan J."/>
            <person name="Park H.-J."/>
            <person name="Ramirez L."/>
            <person name="Alfaro M."/>
            <person name="Sun H."/>
            <person name="Tritt A."/>
            <person name="Yoshinaga Y."/>
            <person name="Zwiers L.-H."/>
            <person name="Turgeon B.G."/>
            <person name="Goodwin S.B."/>
            <person name="Spatafora J.W."/>
            <person name="Crous P.W."/>
            <person name="Grigoriev I.V."/>
        </authorList>
    </citation>
    <scope>NUCLEOTIDE SEQUENCE</scope>
    <source>
        <strain evidence="1 3">CBS 781.70</strain>
    </source>
</reference>
<protein>
    <submittedName>
        <fullName evidence="1 3">Uncharacterized protein</fullName>
    </submittedName>
</protein>
<dbReference type="EMBL" id="ML975168">
    <property type="protein sequence ID" value="KAF1810052.1"/>
    <property type="molecule type" value="Genomic_DNA"/>
</dbReference>
<dbReference type="AlphaFoldDB" id="A0A6G1FWH7"/>